<gene>
    <name evidence="5" type="ORF">SAMN05421761_109125</name>
</gene>
<protein>
    <submittedName>
        <fullName evidence="5">Methyltransferase domain-containing protein</fullName>
    </submittedName>
</protein>
<dbReference type="Pfam" id="PF13649">
    <property type="entry name" value="Methyltransf_25"/>
    <property type="match status" value="1"/>
</dbReference>
<dbReference type="InterPro" id="IPR029063">
    <property type="entry name" value="SAM-dependent_MTases_sf"/>
</dbReference>
<dbReference type="AlphaFoldDB" id="A0A1N7NEI0"/>
<dbReference type="InterPro" id="IPR026170">
    <property type="entry name" value="FAM173A/B"/>
</dbReference>
<dbReference type="OrthoDB" id="281208at2"/>
<accession>A0A1N7NEI0</accession>
<feature type="domain" description="Methyltransferase" evidence="4">
    <location>
        <begin position="47"/>
        <end position="118"/>
    </location>
</feature>
<keyword evidence="3" id="KW-0949">S-adenosyl-L-methionine</keyword>
<organism evidence="5 6">
    <name type="scientific">Belliella pelovolcani</name>
    <dbReference type="NCBI Taxonomy" id="529505"/>
    <lineage>
        <taxon>Bacteria</taxon>
        <taxon>Pseudomonadati</taxon>
        <taxon>Bacteroidota</taxon>
        <taxon>Cytophagia</taxon>
        <taxon>Cytophagales</taxon>
        <taxon>Cyclobacteriaceae</taxon>
        <taxon>Belliella</taxon>
    </lineage>
</organism>
<dbReference type="CDD" id="cd02440">
    <property type="entry name" value="AdoMet_MTases"/>
    <property type="match status" value="1"/>
</dbReference>
<evidence type="ECO:0000313" key="5">
    <source>
        <dbReference type="EMBL" id="SIS96641.1"/>
    </source>
</evidence>
<evidence type="ECO:0000313" key="6">
    <source>
        <dbReference type="Proteomes" id="UP000186026"/>
    </source>
</evidence>
<sequence>MLVLLVYPTFGQEHKSDFFDLVPYVTTPKNVVDAMMKLGNVSQDDVVFDLGSGDGRIPIEAARRFGARGLGVEIDAELVEESKALAKEAGVSHLVTFIQGDLFELDLHEATVLVIYLFPDINLKLRPRLQKLSPGTKIITHNYDMGDWKPDELVEIMGDDGKLHKLFLWVIPETK</sequence>
<keyword evidence="1 5" id="KW-0489">Methyltransferase</keyword>
<evidence type="ECO:0000256" key="2">
    <source>
        <dbReference type="ARBA" id="ARBA00022679"/>
    </source>
</evidence>
<dbReference type="STRING" id="529505.SAMN05421761_109125"/>
<keyword evidence="6" id="KW-1185">Reference proteome</keyword>
<dbReference type="PANTHER" id="PTHR13610">
    <property type="entry name" value="METHYLTRANSFERASE DOMAIN-CONTAINING PROTEIN"/>
    <property type="match status" value="1"/>
</dbReference>
<evidence type="ECO:0000256" key="1">
    <source>
        <dbReference type="ARBA" id="ARBA00022603"/>
    </source>
</evidence>
<dbReference type="Proteomes" id="UP000186026">
    <property type="component" value="Unassembled WGS sequence"/>
</dbReference>
<evidence type="ECO:0000256" key="3">
    <source>
        <dbReference type="ARBA" id="ARBA00022691"/>
    </source>
</evidence>
<evidence type="ECO:0000259" key="4">
    <source>
        <dbReference type="Pfam" id="PF13649"/>
    </source>
</evidence>
<dbReference type="InterPro" id="IPR041698">
    <property type="entry name" value="Methyltransf_25"/>
</dbReference>
<dbReference type="GO" id="GO:0016279">
    <property type="term" value="F:protein-lysine N-methyltransferase activity"/>
    <property type="evidence" value="ECO:0007669"/>
    <property type="project" value="InterPro"/>
</dbReference>
<keyword evidence="2 5" id="KW-0808">Transferase</keyword>
<dbReference type="GO" id="GO:0032259">
    <property type="term" value="P:methylation"/>
    <property type="evidence" value="ECO:0007669"/>
    <property type="project" value="UniProtKB-KW"/>
</dbReference>
<dbReference type="SUPFAM" id="SSF53335">
    <property type="entry name" value="S-adenosyl-L-methionine-dependent methyltransferases"/>
    <property type="match status" value="1"/>
</dbReference>
<proteinExistence type="predicted"/>
<name>A0A1N7NEI0_9BACT</name>
<dbReference type="EMBL" id="FTOP01000009">
    <property type="protein sequence ID" value="SIS96641.1"/>
    <property type="molecule type" value="Genomic_DNA"/>
</dbReference>
<reference evidence="6" key="1">
    <citation type="submission" date="2017-01" db="EMBL/GenBank/DDBJ databases">
        <authorList>
            <person name="Varghese N."/>
            <person name="Submissions S."/>
        </authorList>
    </citation>
    <scope>NUCLEOTIDE SEQUENCE [LARGE SCALE GENOMIC DNA]</scope>
    <source>
        <strain evidence="6">DSM 46698</strain>
    </source>
</reference>
<dbReference type="Gene3D" id="3.40.50.150">
    <property type="entry name" value="Vaccinia Virus protein VP39"/>
    <property type="match status" value="1"/>
</dbReference>
<dbReference type="PANTHER" id="PTHR13610:SF11">
    <property type="entry name" value="METHYLTRANSFERASE DOMAIN-CONTAINING PROTEIN"/>
    <property type="match status" value="1"/>
</dbReference>